<feature type="non-terminal residue" evidence="1">
    <location>
        <position position="172"/>
    </location>
</feature>
<reference evidence="1" key="1">
    <citation type="journal article" date="2014" name="Front. Microbiol.">
        <title>High frequency of phylogenetically diverse reductive dehalogenase-homologous genes in deep subseafloor sedimentary metagenomes.</title>
        <authorList>
            <person name="Kawai M."/>
            <person name="Futagami T."/>
            <person name="Toyoda A."/>
            <person name="Takaki Y."/>
            <person name="Nishi S."/>
            <person name="Hori S."/>
            <person name="Arai W."/>
            <person name="Tsubouchi T."/>
            <person name="Morono Y."/>
            <person name="Uchiyama I."/>
            <person name="Ito T."/>
            <person name="Fujiyama A."/>
            <person name="Inagaki F."/>
            <person name="Takami H."/>
        </authorList>
    </citation>
    <scope>NUCLEOTIDE SEQUENCE</scope>
    <source>
        <strain evidence="1">Expedition CK06-06</strain>
    </source>
</reference>
<name>X1UXS7_9ZZZZ</name>
<sequence>RFHSLLDEICRHDFIEIPRSNRKHAQVYLEKQIENYINNDSSLKSVSIDQLKEEIKDRQNLLKYLKEIHMKKLLKYVDLLSLVPLILNRDAVSFQRIKNEIDEKIRNSSLEDKTKIDKPSILILGEFWCEEISLILEKMDELFEIKKDTFENGLGFVYQEFKETSIENLESY</sequence>
<evidence type="ECO:0000313" key="1">
    <source>
        <dbReference type="EMBL" id="GAJ22264.1"/>
    </source>
</evidence>
<protein>
    <submittedName>
        <fullName evidence="1">Uncharacterized protein</fullName>
    </submittedName>
</protein>
<dbReference type="EMBL" id="BARW01038367">
    <property type="protein sequence ID" value="GAJ22264.1"/>
    <property type="molecule type" value="Genomic_DNA"/>
</dbReference>
<accession>X1UXS7</accession>
<comment type="caution">
    <text evidence="1">The sequence shown here is derived from an EMBL/GenBank/DDBJ whole genome shotgun (WGS) entry which is preliminary data.</text>
</comment>
<feature type="non-terminal residue" evidence="1">
    <location>
        <position position="1"/>
    </location>
</feature>
<dbReference type="AlphaFoldDB" id="X1UXS7"/>
<gene>
    <name evidence="1" type="ORF">S12H4_58910</name>
</gene>
<proteinExistence type="predicted"/>
<organism evidence="1">
    <name type="scientific">marine sediment metagenome</name>
    <dbReference type="NCBI Taxonomy" id="412755"/>
    <lineage>
        <taxon>unclassified sequences</taxon>
        <taxon>metagenomes</taxon>
        <taxon>ecological metagenomes</taxon>
    </lineage>
</organism>